<dbReference type="EMBL" id="CP061379">
    <property type="protein sequence ID" value="QPF89660.1"/>
    <property type="molecule type" value="Genomic_DNA"/>
</dbReference>
<accession>A0A7S9D1W1</accession>
<organism evidence="8 9">
    <name type="scientific">Bradyrhizobium commune</name>
    <dbReference type="NCBI Taxonomy" id="83627"/>
    <lineage>
        <taxon>Bacteria</taxon>
        <taxon>Pseudomonadati</taxon>
        <taxon>Pseudomonadota</taxon>
        <taxon>Alphaproteobacteria</taxon>
        <taxon>Hyphomicrobiales</taxon>
        <taxon>Nitrobacteraceae</taxon>
        <taxon>Bradyrhizobium</taxon>
    </lineage>
</organism>
<keyword evidence="2" id="KW-0479">Metal-binding</keyword>
<dbReference type="InterPro" id="IPR042206">
    <property type="entry name" value="CRISPR-assoc_Cas1_C"/>
</dbReference>
<dbReference type="GO" id="GO:0003677">
    <property type="term" value="F:DNA binding"/>
    <property type="evidence" value="ECO:0007669"/>
    <property type="project" value="UniProtKB-KW"/>
</dbReference>
<evidence type="ECO:0000256" key="4">
    <source>
        <dbReference type="ARBA" id="ARBA00022801"/>
    </source>
</evidence>
<keyword evidence="4" id="KW-0378">Hydrolase</keyword>
<dbReference type="AlphaFoldDB" id="A0A7S9D1W1"/>
<sequence>MIPFGSARLCDKNRAALVFDLMEPLRPLADRLVLERVRSETFKSGDLKRDGAYRLKCGIG</sequence>
<evidence type="ECO:0000256" key="2">
    <source>
        <dbReference type="ARBA" id="ARBA00022723"/>
    </source>
</evidence>
<evidence type="ECO:0000256" key="5">
    <source>
        <dbReference type="ARBA" id="ARBA00022842"/>
    </source>
</evidence>
<keyword evidence="7" id="KW-0238">DNA-binding</keyword>
<dbReference type="GO" id="GO:0046872">
    <property type="term" value="F:metal ion binding"/>
    <property type="evidence" value="ECO:0007669"/>
    <property type="project" value="UniProtKB-KW"/>
</dbReference>
<keyword evidence="9" id="KW-1185">Reference proteome</keyword>
<dbReference type="GO" id="GO:0051607">
    <property type="term" value="P:defense response to virus"/>
    <property type="evidence" value="ECO:0007669"/>
    <property type="project" value="UniProtKB-KW"/>
</dbReference>
<dbReference type="GO" id="GO:0043571">
    <property type="term" value="P:maintenance of CRISPR repeat elements"/>
    <property type="evidence" value="ECO:0007669"/>
    <property type="project" value="InterPro"/>
</dbReference>
<dbReference type="KEGG" id="bcou:IC761_24535"/>
<evidence type="ECO:0000256" key="6">
    <source>
        <dbReference type="ARBA" id="ARBA00023118"/>
    </source>
</evidence>
<gene>
    <name evidence="8" type="ORF">IC761_24535</name>
</gene>
<dbReference type="GO" id="GO:0016787">
    <property type="term" value="F:hydrolase activity"/>
    <property type="evidence" value="ECO:0007669"/>
    <property type="project" value="UniProtKB-KW"/>
</dbReference>
<dbReference type="Gene3D" id="1.20.120.920">
    <property type="entry name" value="CRISPR-associated endonuclease Cas1, C-terminal domain"/>
    <property type="match status" value="1"/>
</dbReference>
<evidence type="ECO:0000313" key="9">
    <source>
        <dbReference type="Proteomes" id="UP000594621"/>
    </source>
</evidence>
<dbReference type="Proteomes" id="UP000594621">
    <property type="component" value="Chromosome"/>
</dbReference>
<reference evidence="8 9" key="1">
    <citation type="submission" date="2020-09" db="EMBL/GenBank/DDBJ databases">
        <title>Complete genomes of bradyrhizobia occurring on native shrubby legumes in Australia.</title>
        <authorList>
            <person name="Lafay B."/>
        </authorList>
    </citation>
    <scope>NUCLEOTIDE SEQUENCE [LARGE SCALE GENOMIC DNA]</scope>
    <source>
        <strain evidence="8 9">BDV5040</strain>
    </source>
</reference>
<dbReference type="InterPro" id="IPR002729">
    <property type="entry name" value="CRISPR-assoc_Cas1"/>
</dbReference>
<keyword evidence="6" id="KW-0051">Antiviral defense</keyword>
<evidence type="ECO:0000256" key="3">
    <source>
        <dbReference type="ARBA" id="ARBA00022759"/>
    </source>
</evidence>
<protein>
    <submittedName>
        <fullName evidence="8">CRISPR-associated endonuclease Cas1</fullName>
    </submittedName>
</protein>
<dbReference type="Pfam" id="PF01867">
    <property type="entry name" value="Cas_Cas1"/>
    <property type="match status" value="1"/>
</dbReference>
<keyword evidence="5" id="KW-0460">Magnesium</keyword>
<evidence type="ECO:0000256" key="1">
    <source>
        <dbReference type="ARBA" id="ARBA00022722"/>
    </source>
</evidence>
<dbReference type="GO" id="GO:0004519">
    <property type="term" value="F:endonuclease activity"/>
    <property type="evidence" value="ECO:0007669"/>
    <property type="project" value="UniProtKB-KW"/>
</dbReference>
<evidence type="ECO:0000256" key="7">
    <source>
        <dbReference type="ARBA" id="ARBA00023125"/>
    </source>
</evidence>
<name>A0A7S9D1W1_9BRAD</name>
<keyword evidence="3 8" id="KW-0255">Endonuclease</keyword>
<proteinExistence type="predicted"/>
<evidence type="ECO:0000313" key="8">
    <source>
        <dbReference type="EMBL" id="QPF89660.1"/>
    </source>
</evidence>
<keyword evidence="1" id="KW-0540">Nuclease</keyword>